<dbReference type="InterPro" id="IPR038136">
    <property type="entry name" value="CofD-like_dom_sf"/>
</dbReference>
<dbReference type="AlphaFoldDB" id="A0A1F4UJE9"/>
<dbReference type="NCBIfam" id="TIGR01826">
    <property type="entry name" value="CofD_related"/>
    <property type="match status" value="1"/>
</dbReference>
<comment type="subcellular location">
    <subcellularLocation>
        <location evidence="2">Cytoplasm</location>
    </subcellularLocation>
</comment>
<proteinExistence type="inferred from homology"/>
<reference evidence="3 4" key="1">
    <citation type="journal article" date="2016" name="Nat. Commun.">
        <title>Thousands of microbial genomes shed light on interconnected biogeochemical processes in an aquifer system.</title>
        <authorList>
            <person name="Anantharaman K."/>
            <person name="Brown C.T."/>
            <person name="Hug L.A."/>
            <person name="Sharon I."/>
            <person name="Castelle C.J."/>
            <person name="Probst A.J."/>
            <person name="Thomas B.C."/>
            <person name="Singh A."/>
            <person name="Wilkins M.J."/>
            <person name="Karaoz U."/>
            <person name="Brodie E.L."/>
            <person name="Williams K.H."/>
            <person name="Hubbard S.S."/>
            <person name="Banfield J.F."/>
        </authorList>
    </citation>
    <scope>NUCLEOTIDE SEQUENCE [LARGE SCALE GENOMIC DNA]</scope>
</reference>
<organism evidence="3 4">
    <name type="scientific">candidate division WWE3 bacterium RBG_19FT_COMBO_53_11</name>
    <dbReference type="NCBI Taxonomy" id="1802613"/>
    <lineage>
        <taxon>Bacteria</taxon>
        <taxon>Katanobacteria</taxon>
    </lineage>
</organism>
<dbReference type="PANTHER" id="PTHR30135:SF3">
    <property type="entry name" value="GLUCONEOGENESIS FACTOR-RELATED"/>
    <property type="match status" value="1"/>
</dbReference>
<dbReference type="PANTHER" id="PTHR30135">
    <property type="entry name" value="UNCHARACTERIZED PROTEIN YVCK-RELATED"/>
    <property type="match status" value="1"/>
</dbReference>
<dbReference type="GO" id="GO:0043743">
    <property type="term" value="F:LPPG:FO 2-phospho-L-lactate transferase activity"/>
    <property type="evidence" value="ECO:0007669"/>
    <property type="project" value="InterPro"/>
</dbReference>
<gene>
    <name evidence="3" type="ORF">A2V54_02155</name>
</gene>
<dbReference type="InterPro" id="IPR002882">
    <property type="entry name" value="CofD"/>
</dbReference>
<keyword evidence="1 2" id="KW-0963">Cytoplasm</keyword>
<dbReference type="InterPro" id="IPR010119">
    <property type="entry name" value="Gluconeogen_factor"/>
</dbReference>
<accession>A0A1F4UJE9</accession>
<dbReference type="GO" id="GO:0005737">
    <property type="term" value="C:cytoplasm"/>
    <property type="evidence" value="ECO:0007669"/>
    <property type="project" value="UniProtKB-SubCell"/>
</dbReference>
<dbReference type="SUPFAM" id="SSF142338">
    <property type="entry name" value="CofD-like"/>
    <property type="match status" value="1"/>
</dbReference>
<evidence type="ECO:0000256" key="2">
    <source>
        <dbReference type="HAMAP-Rule" id="MF_00973"/>
    </source>
</evidence>
<comment type="function">
    <text evidence="2">Required for morphogenesis under gluconeogenic growth conditions.</text>
</comment>
<sequence>MAKKVVVLGGGTGTYTVLSGLKKYPVDITAIVTMADSGGSARKERDEFGMLPVSDVRKALLALSPEGGDEGFLRDLFNYRFSEGVGVEGTTFGNLFLIALTNTLGSQEKAIEEASRILRIKGRVLPVTLEETNLVAEYDEGITVVGEHQIDEPHHDGRLAIRRVYLLPQPQANPKAIEAIKEADVIVIGPGDLYTSLLPTLLVGGIAEAVRESRALKVFILNLMSKYGQTHGFTASRYLAVLEEHLQTPFTHVLISTKKPPLEVLQYYATSENSFPIENDLREDRYVLVTGDFLSDRTFRPEPGDKLKRSLLRHDPEKLAKALMEVIERKEG</sequence>
<dbReference type="Pfam" id="PF01933">
    <property type="entry name" value="CofD"/>
    <property type="match status" value="1"/>
</dbReference>
<name>A0A1F4UJE9_UNCKA</name>
<dbReference type="Proteomes" id="UP000176583">
    <property type="component" value="Unassembled WGS sequence"/>
</dbReference>
<evidence type="ECO:0000313" key="3">
    <source>
        <dbReference type="EMBL" id="OGC44940.1"/>
    </source>
</evidence>
<dbReference type="CDD" id="cd07187">
    <property type="entry name" value="YvcK_like"/>
    <property type="match status" value="1"/>
</dbReference>
<dbReference type="STRING" id="1802613.A2V54_02155"/>
<comment type="caution">
    <text evidence="3">The sequence shown here is derived from an EMBL/GenBank/DDBJ whole genome shotgun (WGS) entry which is preliminary data.</text>
</comment>
<protein>
    <recommendedName>
        <fullName evidence="2">Putative gluconeogenesis factor</fullName>
    </recommendedName>
</protein>
<evidence type="ECO:0000256" key="1">
    <source>
        <dbReference type="ARBA" id="ARBA00022490"/>
    </source>
</evidence>
<dbReference type="HAMAP" id="MF_00973">
    <property type="entry name" value="Gluconeogen_factor"/>
    <property type="match status" value="1"/>
</dbReference>
<comment type="similarity">
    <text evidence="2">Belongs to the gluconeogenesis factor family.</text>
</comment>
<dbReference type="EMBL" id="MEUW01000003">
    <property type="protein sequence ID" value="OGC44940.1"/>
    <property type="molecule type" value="Genomic_DNA"/>
</dbReference>
<dbReference type="Gene3D" id="3.40.50.10680">
    <property type="entry name" value="CofD-like domains"/>
    <property type="match status" value="1"/>
</dbReference>
<evidence type="ECO:0000313" key="4">
    <source>
        <dbReference type="Proteomes" id="UP000176583"/>
    </source>
</evidence>
<dbReference type="GO" id="GO:0008360">
    <property type="term" value="P:regulation of cell shape"/>
    <property type="evidence" value="ECO:0007669"/>
    <property type="project" value="UniProtKB-UniRule"/>
</dbReference>